<evidence type="ECO:0008006" key="3">
    <source>
        <dbReference type="Google" id="ProtNLM"/>
    </source>
</evidence>
<reference evidence="1 2" key="1">
    <citation type="submission" date="2024-01" db="EMBL/GenBank/DDBJ databases">
        <title>The diversity of rhizobia nodulating Mimosa spp. in eleven states of Brazil covering several biomes is determined by host plant, location, and edaphic factors.</title>
        <authorList>
            <person name="Rouws L."/>
            <person name="Barauna A."/>
            <person name="Beukes C."/>
            <person name="De Faria S.M."/>
            <person name="Gross E."/>
            <person name="Dos Reis Junior F.B."/>
            <person name="Simon M."/>
            <person name="Maluk M."/>
            <person name="Odee D.W."/>
            <person name="Kenicer G."/>
            <person name="Young J.P.W."/>
            <person name="Reis V.M."/>
            <person name="Zilli J."/>
            <person name="James E.K."/>
        </authorList>
    </citation>
    <scope>NUCLEOTIDE SEQUENCE [LARGE SCALE GENOMIC DNA]</scope>
    <source>
        <strain evidence="1 2">JPY77</strain>
    </source>
</reference>
<comment type="caution">
    <text evidence="1">The sequence shown here is derived from an EMBL/GenBank/DDBJ whole genome shotgun (WGS) entry which is preliminary data.</text>
</comment>
<accession>A0ABU9QLQ6</accession>
<dbReference type="RefSeq" id="WP_201651845.1">
    <property type="nucleotide sequence ID" value="NZ_CAJHCS010000014.1"/>
</dbReference>
<name>A0ABU9QLQ6_9BURK</name>
<sequence>MAEDKVFAETMAARLKLAREGKLLEPAQSQERAGVSRRAIHQQIRTGSLFTVDGAKGVSY</sequence>
<evidence type="ECO:0000313" key="1">
    <source>
        <dbReference type="EMBL" id="MEM5290209.1"/>
    </source>
</evidence>
<keyword evidence="2" id="KW-1185">Reference proteome</keyword>
<gene>
    <name evidence="1" type="ORF">V4C55_31240</name>
</gene>
<organism evidence="1 2">
    <name type="scientific">Paraburkholderia sabiae</name>
    <dbReference type="NCBI Taxonomy" id="273251"/>
    <lineage>
        <taxon>Bacteria</taxon>
        <taxon>Pseudomonadati</taxon>
        <taxon>Pseudomonadota</taxon>
        <taxon>Betaproteobacteria</taxon>
        <taxon>Burkholderiales</taxon>
        <taxon>Burkholderiaceae</taxon>
        <taxon>Paraburkholderia</taxon>
    </lineage>
</organism>
<protein>
    <recommendedName>
        <fullName evidence="3">Helix-turn-helix domain-containing protein</fullName>
    </recommendedName>
</protein>
<dbReference type="Proteomes" id="UP001494588">
    <property type="component" value="Unassembled WGS sequence"/>
</dbReference>
<dbReference type="EMBL" id="JAZHGC010000033">
    <property type="protein sequence ID" value="MEM5290209.1"/>
    <property type="molecule type" value="Genomic_DNA"/>
</dbReference>
<proteinExistence type="predicted"/>
<evidence type="ECO:0000313" key="2">
    <source>
        <dbReference type="Proteomes" id="UP001494588"/>
    </source>
</evidence>